<dbReference type="EMBL" id="MT141509">
    <property type="protein sequence ID" value="QJA63955.1"/>
    <property type="molecule type" value="Genomic_DNA"/>
</dbReference>
<dbReference type="AlphaFoldDB" id="A0A6M3J3V3"/>
<name>A0A6M3J3V3_9ZZZZ</name>
<accession>A0A6M3J3V3</accession>
<organism evidence="1">
    <name type="scientific">viral metagenome</name>
    <dbReference type="NCBI Taxonomy" id="1070528"/>
    <lineage>
        <taxon>unclassified sequences</taxon>
        <taxon>metagenomes</taxon>
        <taxon>organismal metagenomes</taxon>
    </lineage>
</organism>
<reference evidence="1" key="1">
    <citation type="submission" date="2020-03" db="EMBL/GenBank/DDBJ databases">
        <title>The deep terrestrial virosphere.</title>
        <authorList>
            <person name="Holmfeldt K."/>
            <person name="Nilsson E."/>
            <person name="Simone D."/>
            <person name="Lopez-Fernandez M."/>
            <person name="Wu X."/>
            <person name="de Brujin I."/>
            <person name="Lundin D."/>
            <person name="Andersson A."/>
            <person name="Bertilsson S."/>
            <person name="Dopson M."/>
        </authorList>
    </citation>
    <scope>NUCLEOTIDE SEQUENCE</scope>
    <source>
        <strain evidence="1">MM415B00565</strain>
    </source>
</reference>
<sequence>MKILTGDIKIDSLIGEYCVGGLSTSGNLKYAVKDILDAIIDPKDLTPDQVLGIFKTKFGDIDKATRDWQYHNIAHYDDNLGYKSFSQYLKEKTGKE</sequence>
<protein>
    <submittedName>
        <fullName evidence="1">Uncharacterized protein</fullName>
    </submittedName>
</protein>
<gene>
    <name evidence="1" type="ORF">MM415B00565_0039</name>
</gene>
<proteinExistence type="predicted"/>
<evidence type="ECO:0000313" key="1">
    <source>
        <dbReference type="EMBL" id="QJA63955.1"/>
    </source>
</evidence>